<evidence type="ECO:0000259" key="7">
    <source>
        <dbReference type="PROSITE" id="PS50888"/>
    </source>
</evidence>
<dbReference type="PANTHER" id="PTHR11534:SF9">
    <property type="entry name" value="MYOGENIC-DETERMINATION PROTEIN"/>
    <property type="match status" value="1"/>
</dbReference>
<feature type="chain" id="PRO_5043540313" description="Myoblast determination protein 1 homolog" evidence="6">
    <location>
        <begin position="26"/>
        <end position="369"/>
    </location>
</feature>
<proteinExistence type="predicted"/>
<keyword evidence="2" id="KW-0238">DNA-binding</keyword>
<evidence type="ECO:0000313" key="8">
    <source>
        <dbReference type="EMBL" id="GMT16767.1"/>
    </source>
</evidence>
<dbReference type="InterPro" id="IPR011598">
    <property type="entry name" value="bHLH_dom"/>
</dbReference>
<comment type="subcellular location">
    <subcellularLocation>
        <location evidence="1">Nucleus</location>
    </subcellularLocation>
</comment>
<evidence type="ECO:0000256" key="5">
    <source>
        <dbReference type="SAM" id="MobiDB-lite"/>
    </source>
</evidence>
<dbReference type="Pfam" id="PF00010">
    <property type="entry name" value="HLH"/>
    <property type="match status" value="1"/>
</dbReference>
<feature type="compositionally biased region" description="Basic and acidic residues" evidence="5">
    <location>
        <begin position="215"/>
        <end position="230"/>
    </location>
</feature>
<dbReference type="Gene3D" id="4.10.280.10">
    <property type="entry name" value="Helix-loop-helix DNA-binding domain"/>
    <property type="match status" value="1"/>
</dbReference>
<keyword evidence="6" id="KW-0732">Signal</keyword>
<dbReference type="SMART" id="SM00353">
    <property type="entry name" value="HLH"/>
    <property type="match status" value="1"/>
</dbReference>
<dbReference type="GO" id="GO:0000981">
    <property type="term" value="F:DNA-binding transcription factor activity, RNA polymerase II-specific"/>
    <property type="evidence" value="ECO:0007669"/>
    <property type="project" value="TreeGrafter"/>
</dbReference>
<feature type="region of interest" description="Disordered" evidence="5">
    <location>
        <begin position="195"/>
        <end position="230"/>
    </location>
</feature>
<dbReference type="PROSITE" id="PS50888">
    <property type="entry name" value="BHLH"/>
    <property type="match status" value="1"/>
</dbReference>
<feature type="compositionally biased region" description="Acidic residues" evidence="5">
    <location>
        <begin position="322"/>
        <end position="342"/>
    </location>
</feature>
<dbReference type="InterPro" id="IPR036638">
    <property type="entry name" value="HLH_DNA-bd_sf"/>
</dbReference>
<evidence type="ECO:0000256" key="2">
    <source>
        <dbReference type="ARBA" id="ARBA00023125"/>
    </source>
</evidence>
<evidence type="ECO:0000256" key="4">
    <source>
        <dbReference type="ARBA" id="ARBA00070761"/>
    </source>
</evidence>
<dbReference type="InterPro" id="IPR039704">
    <property type="entry name" value="Myogenic_factor"/>
</dbReference>
<dbReference type="GO" id="GO:0005634">
    <property type="term" value="C:nucleus"/>
    <property type="evidence" value="ECO:0007669"/>
    <property type="project" value="UniProtKB-SubCell"/>
</dbReference>
<dbReference type="CDD" id="cd19699">
    <property type="entry name" value="bHLH_TS_dMYOD_like"/>
    <property type="match status" value="1"/>
</dbReference>
<dbReference type="AlphaFoldDB" id="A0AAV5VF33"/>
<dbReference type="GO" id="GO:0007517">
    <property type="term" value="P:muscle organ development"/>
    <property type="evidence" value="ECO:0007669"/>
    <property type="project" value="InterPro"/>
</dbReference>
<keyword evidence="9" id="KW-1185">Reference proteome</keyword>
<dbReference type="SUPFAM" id="SSF47459">
    <property type="entry name" value="HLH, helix-loop-helix DNA-binding domain"/>
    <property type="match status" value="1"/>
</dbReference>
<feature type="region of interest" description="Disordered" evidence="5">
    <location>
        <begin position="318"/>
        <end position="369"/>
    </location>
</feature>
<reference evidence="8" key="1">
    <citation type="submission" date="2023-10" db="EMBL/GenBank/DDBJ databases">
        <title>Genome assembly of Pristionchus species.</title>
        <authorList>
            <person name="Yoshida K."/>
            <person name="Sommer R.J."/>
        </authorList>
    </citation>
    <scope>NUCLEOTIDE SEQUENCE</scope>
    <source>
        <strain evidence="8">RS5133</strain>
    </source>
</reference>
<feature type="signal peptide" evidence="6">
    <location>
        <begin position="1"/>
        <end position="25"/>
    </location>
</feature>
<feature type="domain" description="BHLH" evidence="7">
    <location>
        <begin position="228"/>
        <end position="279"/>
    </location>
</feature>
<organism evidence="8 9">
    <name type="scientific">Pristionchus fissidentatus</name>
    <dbReference type="NCBI Taxonomy" id="1538716"/>
    <lineage>
        <taxon>Eukaryota</taxon>
        <taxon>Metazoa</taxon>
        <taxon>Ecdysozoa</taxon>
        <taxon>Nematoda</taxon>
        <taxon>Chromadorea</taxon>
        <taxon>Rhabditida</taxon>
        <taxon>Rhabditina</taxon>
        <taxon>Diplogasteromorpha</taxon>
        <taxon>Diplogasteroidea</taxon>
        <taxon>Neodiplogasteridae</taxon>
        <taxon>Pristionchus</taxon>
    </lineage>
</organism>
<comment type="caution">
    <text evidence="8">The sequence shown here is derived from an EMBL/GenBank/DDBJ whole genome shotgun (WGS) entry which is preliminary data.</text>
</comment>
<dbReference type="GO" id="GO:0046983">
    <property type="term" value="F:protein dimerization activity"/>
    <property type="evidence" value="ECO:0007669"/>
    <property type="project" value="InterPro"/>
</dbReference>
<feature type="non-terminal residue" evidence="8">
    <location>
        <position position="1"/>
    </location>
</feature>
<name>A0AAV5VF33_9BILA</name>
<dbReference type="GO" id="GO:0045663">
    <property type="term" value="P:positive regulation of myoblast differentiation"/>
    <property type="evidence" value="ECO:0007669"/>
    <property type="project" value="TreeGrafter"/>
</dbReference>
<dbReference type="FunFam" id="4.10.280.10:FF:000005">
    <property type="entry name" value="Myogenic factor"/>
    <property type="match status" value="1"/>
</dbReference>
<sequence length="369" mass="40441">FFLPLPSDLAPPSLCLLLLLPFTQSMEGEGGSLPTTVISDFSLPSFPSVLLVPSSSSLPLPIIMNGESSSTPYDSIYASQYGTSSPPRLTIPPSSEILTLSSSSFGSTPSTSDYAGINYGDIYSNYYQYAPPVNLSSAYIDNFPRTFEFSQPPPREEPVKTDTYEAQSKEVPVKIEKIESAGVEWPCAPTVIAPPALPAPTPSTSKATKPLSDAAPRDASDPIPKKMDRRKAATMRERRRLRKVNEAFEVVKLRTCQNPNQRLPKVEILRTAIEYINTLERLLRQQGKYTQIMKNNEAMGVSLEFPITASSHQPYYGAGGFDDVDGDSGSDDDDLMDDCYPPEDDHALVMQPAMKQSKRGGRVSRGRAK</sequence>
<gene>
    <name evidence="8" type="ORF">PFISCL1PPCAC_8064</name>
</gene>
<dbReference type="Proteomes" id="UP001432322">
    <property type="component" value="Unassembled WGS sequence"/>
</dbReference>
<dbReference type="PANTHER" id="PTHR11534">
    <property type="entry name" value="MYOGENIC FACTOR"/>
    <property type="match status" value="1"/>
</dbReference>
<feature type="compositionally biased region" description="Low complexity" evidence="5">
    <location>
        <begin position="202"/>
        <end position="212"/>
    </location>
</feature>
<evidence type="ECO:0000256" key="1">
    <source>
        <dbReference type="ARBA" id="ARBA00004123"/>
    </source>
</evidence>
<evidence type="ECO:0000313" key="9">
    <source>
        <dbReference type="Proteomes" id="UP001432322"/>
    </source>
</evidence>
<dbReference type="GO" id="GO:0000978">
    <property type="term" value="F:RNA polymerase II cis-regulatory region sequence-specific DNA binding"/>
    <property type="evidence" value="ECO:0007669"/>
    <property type="project" value="TreeGrafter"/>
</dbReference>
<keyword evidence="3" id="KW-0539">Nucleus</keyword>
<evidence type="ECO:0000256" key="3">
    <source>
        <dbReference type="ARBA" id="ARBA00023242"/>
    </source>
</evidence>
<feature type="compositionally biased region" description="Basic residues" evidence="5">
    <location>
        <begin position="356"/>
        <end position="369"/>
    </location>
</feature>
<dbReference type="EMBL" id="BTSY01000002">
    <property type="protein sequence ID" value="GMT16767.1"/>
    <property type="molecule type" value="Genomic_DNA"/>
</dbReference>
<protein>
    <recommendedName>
        <fullName evidence="4">Myoblast determination protein 1 homolog</fullName>
    </recommendedName>
</protein>
<accession>A0AAV5VF33</accession>
<evidence type="ECO:0000256" key="6">
    <source>
        <dbReference type="SAM" id="SignalP"/>
    </source>
</evidence>